<evidence type="ECO:0000313" key="2">
    <source>
        <dbReference type="EMBL" id="CDZ78110.1"/>
    </source>
</evidence>
<keyword evidence="3" id="KW-1185">Reference proteome</keyword>
<evidence type="ECO:0000256" key="1">
    <source>
        <dbReference type="SAM" id="MobiDB-lite"/>
    </source>
</evidence>
<dbReference type="eggNOG" id="ENOG5030SZF">
    <property type="taxonomic scope" value="Bacteria"/>
</dbReference>
<accession>A0A078KUI4</accession>
<reference evidence="2 3" key="1">
    <citation type="submission" date="2014-06" db="EMBL/GenBank/DDBJ databases">
        <authorList>
            <person name="Urmite Genomes Urmite Genomes"/>
        </authorList>
    </citation>
    <scope>NUCLEOTIDE SEQUENCE [LARGE SCALE GENOMIC DNA]</scope>
</reference>
<dbReference type="EMBL" id="CCSB01000003">
    <property type="protein sequence ID" value="CDZ78110.1"/>
    <property type="molecule type" value="Genomic_DNA"/>
</dbReference>
<feature type="compositionally biased region" description="Basic and acidic residues" evidence="1">
    <location>
        <begin position="1"/>
        <end position="18"/>
    </location>
</feature>
<dbReference type="Proteomes" id="UP000044071">
    <property type="component" value="Unassembled WGS sequence"/>
</dbReference>
<proteinExistence type="predicted"/>
<gene>
    <name evidence="2" type="ORF">BN59_02417</name>
</gene>
<sequence>MHAALSKKDEAPTEELHKAATPPKQALEPEAVQAQRSSKKDVATIVQSQPELKKEDRGLSSPLQKIEQGLEDCKTLRHEERTKSISQLYSDLTQLESELDFGYRNASVENLMLLKKLKTELESEGKRLLQSAFLTENFKEATQLKSFNNVLSNSIIDFALSKNKPKLLEFLMANGIARSDYEHFEIQKSHYSSMIDFCFKEHTAENSKMDLLLVLIKNGCSLMQLDSQSNLPFIAILLMQPDHPLREVLRRDESNLFHNAIFYRKLNKVLHLLLSQPNCSAERKEKIEALIQSNLHTIRDLEVVKSVSISPAFSKQISEFQEQAKEGFDKQLIHQLKADPDIQKKNALLQSKTEIYIKKLPLNQRRAIKEQTSINMDALLKGSLYDISGYNYGDLKELVLKQCIKSIGLIELGERLLEVQNERKKPNSRKKAQKLEKEEREIISEINSLSPNFLLNLQEKLHSLLGVMNKTLSMLNMARPFFASANNNSLPTLAHAEQAEELISNELNLFKPN</sequence>
<evidence type="ECO:0000313" key="3">
    <source>
        <dbReference type="Proteomes" id="UP000044071"/>
    </source>
</evidence>
<dbReference type="AlphaFoldDB" id="A0A078KUI4"/>
<feature type="region of interest" description="Disordered" evidence="1">
    <location>
        <begin position="1"/>
        <end position="61"/>
    </location>
</feature>
<organism evidence="2 3">
    <name type="scientific">Legionella massiliensis</name>
    <dbReference type="NCBI Taxonomy" id="1034943"/>
    <lineage>
        <taxon>Bacteria</taxon>
        <taxon>Pseudomonadati</taxon>
        <taxon>Pseudomonadota</taxon>
        <taxon>Gammaproteobacteria</taxon>
        <taxon>Legionellales</taxon>
        <taxon>Legionellaceae</taxon>
        <taxon>Legionella</taxon>
    </lineage>
</organism>
<name>A0A078KUI4_9GAMM</name>
<protein>
    <submittedName>
        <fullName evidence="2">Uncharacterized protein</fullName>
    </submittedName>
</protein>